<name>A0A6L2NFT5_TANCI</name>
<evidence type="ECO:0000259" key="3">
    <source>
        <dbReference type="SMART" id="SM00343"/>
    </source>
</evidence>
<evidence type="ECO:0000256" key="2">
    <source>
        <dbReference type="SAM" id="MobiDB-lite"/>
    </source>
</evidence>
<feature type="region of interest" description="Disordered" evidence="2">
    <location>
        <begin position="459"/>
        <end position="480"/>
    </location>
</feature>
<evidence type="ECO:0000313" key="4">
    <source>
        <dbReference type="EMBL" id="GEU85121.1"/>
    </source>
</evidence>
<accession>A0A6L2NFT5</accession>
<feature type="coiled-coil region" evidence="1">
    <location>
        <begin position="1324"/>
        <end position="1365"/>
    </location>
</feature>
<feature type="compositionally biased region" description="Basic and acidic residues" evidence="2">
    <location>
        <begin position="459"/>
        <end position="473"/>
    </location>
</feature>
<keyword evidence="1" id="KW-0175">Coiled coil</keyword>
<feature type="compositionally biased region" description="Low complexity" evidence="2">
    <location>
        <begin position="1290"/>
        <end position="1304"/>
    </location>
</feature>
<dbReference type="GO" id="GO:0008270">
    <property type="term" value="F:zinc ion binding"/>
    <property type="evidence" value="ECO:0007669"/>
    <property type="project" value="InterPro"/>
</dbReference>
<feature type="coiled-coil region" evidence="1">
    <location>
        <begin position="600"/>
        <end position="627"/>
    </location>
</feature>
<feature type="region of interest" description="Disordered" evidence="2">
    <location>
        <begin position="1272"/>
        <end position="1313"/>
    </location>
</feature>
<feature type="region of interest" description="Disordered" evidence="2">
    <location>
        <begin position="808"/>
        <end position="828"/>
    </location>
</feature>
<sequence>MYGTNALSKFSLDIELILYPLQDKLTSEDKSLDLSAFKLSRLFFSLLSSGSSSCWRSYGTQSFKSIEFYIEHGVTVVNSYQRPPSQFRATIKYITESGTSTIFEHRSNKMLLFILHDSNTTAKELVCKSVTLRSLPQDDYSTHVKDYVCESATPRCMPHELNGEAGFGDVAGSGIDSFRISHDESFVVDDLDLNLNVMVDLNVSQMETQVKVLVSKEADVGKTKVPMSKDENIALELMLLKTSKNKLRDYNCWLLTPYISLRDKDLQESKDPQVMRIEKYFLMTDYSLWAVILNGDSPIRIRVIDGVVQPVAPTTAEQRLPRKNELKAQDLEDQSLDDLFNSLKIFEAEVKSLSTASPTTQNIAYVSSENTDSTNESVSVVASVSAASRKVPVSALPNVDTLSDVVIYSFANGYADYESKEVFQRTGRNLGANETTSIGFDMSKVERYNCHKRGHFARECKSPKDNRNKETQRRNVPVETSTSNSLVSQCDVVGNYDWSFQAEEEPTNYALMEFTSSSSSSYDNEVASCSKACTKAYATLQSHYDKLTNDHRKSQFDVLSYKTGLESIEARTLVYQLNETIFEEYIKLLTLDVMLRDNALVELRKKFEKAKQEKDELKLILDKFQTSSKNLSQLLASQTSDKTRLGYDNQVINSTMFDCDEILSSKSDVSMPTSPVYDRYKSREGYHVVPPSYTGTFMPLKPDLVFHDAPTVNETIPTAFNKDIPKSRGHGKSRNRKACFVCKSLSHLIKDCDYYEKKMVQKRVRKHALRGNHQHYARMIHPNPQRHVVPIAVLTRSRLVPLNAARPVNTSVPQTKGNPQHGLKDKGVIDSGCSRHMTGNMSYLSDFKEINGGYVAFSGNPKGGKITGKFDGKADEGFLVGYSAINLTLVQESKNILIQIKQGREMFNNMCFFPCGLLVLKILTDDDATFEVKEPESKVHVSPSSSAKTKKHDDKTKREAKGKSHVELSTGVRNLSEEFEDFSNNSINGVNAASTPVPTVGQISTNSTNTFSVAGPSNTVIEAMHEELLQFKYVKGLVLVDLPKGKRAIGSIWVFRNKKDERGKVIKNKARLVAQGHTQEEGIDYEEVFTPVARIEAISQDKYVAEILRKFGLKDRKSASTPIDTEKPLLKDPDDEDVDIHTYRRKVIITKDIVHQALRLDDAKSIDCLPYVEIFAELERIGLVRNVDSSSKFYMYLRFLQLMITAQVADLPSYTTKYTSPALTQKVFANMRRVGKGFFGVDTPLFEGMLMPQQVADDVANVVADVVAKDAAELTPPSPTPATTPPPPQQEVTSTPHQSPIAQPSSPPLQQPSFHDAAISMDLLNTLLETCTTLTRKVEALEQDKIAQALEITNLKQRVRKLEKKRKLKVYGLKRLRKVGTTQRVKSSADTDDEVEPAELKEVVTTTKLMTKVVTVAATTITAALNVARRRNDLEEEASKALKRKSKSSEQQAVKKQKLNEEVEELKTHLQIVPNDEDDVYTKATPLALKVPIVDY</sequence>
<gene>
    <name evidence="4" type="ORF">Tci_057099</name>
</gene>
<keyword evidence="4" id="KW-0548">Nucleotidyltransferase</keyword>
<feature type="domain" description="CCHC-type" evidence="3">
    <location>
        <begin position="738"/>
        <end position="754"/>
    </location>
</feature>
<dbReference type="Pfam" id="PF07727">
    <property type="entry name" value="RVT_2"/>
    <property type="match status" value="1"/>
</dbReference>
<evidence type="ECO:0000256" key="1">
    <source>
        <dbReference type="SAM" id="Coils"/>
    </source>
</evidence>
<feature type="compositionally biased region" description="Polar residues" evidence="2">
    <location>
        <begin position="808"/>
        <end position="818"/>
    </location>
</feature>
<dbReference type="EMBL" id="BKCJ010009041">
    <property type="protein sequence ID" value="GEU85121.1"/>
    <property type="molecule type" value="Genomic_DNA"/>
</dbReference>
<feature type="compositionally biased region" description="Pro residues" evidence="2">
    <location>
        <begin position="1276"/>
        <end position="1289"/>
    </location>
</feature>
<organism evidence="4">
    <name type="scientific">Tanacetum cinerariifolium</name>
    <name type="common">Dalmatian daisy</name>
    <name type="synonym">Chrysanthemum cinerariifolium</name>
    <dbReference type="NCBI Taxonomy" id="118510"/>
    <lineage>
        <taxon>Eukaryota</taxon>
        <taxon>Viridiplantae</taxon>
        <taxon>Streptophyta</taxon>
        <taxon>Embryophyta</taxon>
        <taxon>Tracheophyta</taxon>
        <taxon>Spermatophyta</taxon>
        <taxon>Magnoliopsida</taxon>
        <taxon>eudicotyledons</taxon>
        <taxon>Gunneridae</taxon>
        <taxon>Pentapetalae</taxon>
        <taxon>asterids</taxon>
        <taxon>campanulids</taxon>
        <taxon>Asterales</taxon>
        <taxon>Asteraceae</taxon>
        <taxon>Asteroideae</taxon>
        <taxon>Anthemideae</taxon>
        <taxon>Anthemidinae</taxon>
        <taxon>Tanacetum</taxon>
    </lineage>
</organism>
<reference evidence="4" key="1">
    <citation type="journal article" date="2019" name="Sci. Rep.">
        <title>Draft genome of Tanacetum cinerariifolium, the natural source of mosquito coil.</title>
        <authorList>
            <person name="Yamashiro T."/>
            <person name="Shiraishi A."/>
            <person name="Satake H."/>
            <person name="Nakayama K."/>
        </authorList>
    </citation>
    <scope>NUCLEOTIDE SEQUENCE</scope>
</reference>
<dbReference type="GO" id="GO:0003676">
    <property type="term" value="F:nucleic acid binding"/>
    <property type="evidence" value="ECO:0007669"/>
    <property type="project" value="InterPro"/>
</dbReference>
<dbReference type="SMART" id="SM00343">
    <property type="entry name" value="ZnF_C2HC"/>
    <property type="match status" value="2"/>
</dbReference>
<dbReference type="SUPFAM" id="SSF57756">
    <property type="entry name" value="Retrovirus zinc finger-like domains"/>
    <property type="match status" value="1"/>
</dbReference>
<comment type="caution">
    <text evidence="4">The sequence shown here is derived from an EMBL/GenBank/DDBJ whole genome shotgun (WGS) entry which is preliminary data.</text>
</comment>
<feature type="coiled-coil region" evidence="1">
    <location>
        <begin position="1424"/>
        <end position="1469"/>
    </location>
</feature>
<dbReference type="GO" id="GO:0003964">
    <property type="term" value="F:RNA-directed DNA polymerase activity"/>
    <property type="evidence" value="ECO:0007669"/>
    <property type="project" value="UniProtKB-KW"/>
</dbReference>
<keyword evidence="4" id="KW-0808">Transferase</keyword>
<feature type="compositionally biased region" description="Basic and acidic residues" evidence="2">
    <location>
        <begin position="951"/>
        <end position="966"/>
    </location>
</feature>
<dbReference type="InterPro" id="IPR036875">
    <property type="entry name" value="Znf_CCHC_sf"/>
</dbReference>
<proteinExistence type="predicted"/>
<dbReference type="InterPro" id="IPR013103">
    <property type="entry name" value="RVT_2"/>
</dbReference>
<protein>
    <submittedName>
        <fullName evidence="4">Ribonuclease H-like domain, reverse transcriptase, RNA-dependent DNA polymerase</fullName>
    </submittedName>
</protein>
<dbReference type="InterPro" id="IPR001878">
    <property type="entry name" value="Znf_CCHC"/>
</dbReference>
<feature type="domain" description="CCHC-type" evidence="3">
    <location>
        <begin position="448"/>
        <end position="462"/>
    </location>
</feature>
<feature type="region of interest" description="Disordered" evidence="2">
    <location>
        <begin position="933"/>
        <end position="967"/>
    </location>
</feature>
<keyword evidence="4" id="KW-0695">RNA-directed DNA polymerase</keyword>